<dbReference type="HOGENOM" id="CLU_793693_0_0_2"/>
<dbReference type="PATRIC" id="fig|28892.9.peg.2662"/>
<evidence type="ECO:0000313" key="2">
    <source>
        <dbReference type="Proteomes" id="UP000005095"/>
    </source>
</evidence>
<name>J1L6G7_9EURY</name>
<dbReference type="RefSeq" id="WP_004040777.1">
    <property type="nucleotide sequence ID" value="NZ_CM001555.1"/>
</dbReference>
<reference evidence="1 2" key="1">
    <citation type="submission" date="2011-08" db="EMBL/GenBank/DDBJ databases">
        <title>The complete genome of Methanofollis liminatans DSM 4140.</title>
        <authorList>
            <consortium name="US DOE Joint Genome Institute (JGI-PGF)"/>
            <person name="Lucas S."/>
            <person name="Han J."/>
            <person name="Lapidus A."/>
            <person name="Bruce D."/>
            <person name="Goodwin L."/>
            <person name="Pitluck S."/>
            <person name="Peters L."/>
            <person name="Kyrpides N."/>
            <person name="Mavromatis K."/>
            <person name="Ivanova N."/>
            <person name="Mikhailova N."/>
            <person name="Lu M."/>
            <person name="Detter J.C."/>
            <person name="Tapia R."/>
            <person name="Han C."/>
            <person name="Land M."/>
            <person name="Hauser L."/>
            <person name="Markowitz V."/>
            <person name="Cheng J.-F."/>
            <person name="Hugenholtz P."/>
            <person name="Woyke T."/>
            <person name="Wu D."/>
            <person name="Spring S."/>
            <person name="Schuler E."/>
            <person name="Brambilla E."/>
            <person name="Klenk H.-P."/>
            <person name="Eisen J.A."/>
        </authorList>
    </citation>
    <scope>NUCLEOTIDE SEQUENCE [LARGE SCALE GENOMIC DNA]</scope>
    <source>
        <strain evidence="1 2">DSM 4140</strain>
    </source>
</reference>
<keyword evidence="2" id="KW-1185">Reference proteome</keyword>
<gene>
    <name evidence="1" type="ORF">Metli_2463</name>
</gene>
<dbReference type="OrthoDB" id="98274at2157"/>
<protein>
    <submittedName>
        <fullName evidence="1">Uncharacterized protein</fullName>
    </submittedName>
</protein>
<dbReference type="EMBL" id="CM001555">
    <property type="protein sequence ID" value="EJG08400.1"/>
    <property type="molecule type" value="Genomic_DNA"/>
</dbReference>
<organism evidence="1 2">
    <name type="scientific">Methanofollis liminatans DSM 4140</name>
    <dbReference type="NCBI Taxonomy" id="28892"/>
    <lineage>
        <taxon>Archaea</taxon>
        <taxon>Methanobacteriati</taxon>
        <taxon>Methanobacteriota</taxon>
        <taxon>Stenosarchaea group</taxon>
        <taxon>Methanomicrobia</taxon>
        <taxon>Methanomicrobiales</taxon>
        <taxon>Methanomicrobiaceae</taxon>
        <taxon>Methanofollis</taxon>
    </lineage>
</organism>
<evidence type="ECO:0000313" key="1">
    <source>
        <dbReference type="EMBL" id="EJG08400.1"/>
    </source>
</evidence>
<proteinExistence type="predicted"/>
<dbReference type="AlphaFoldDB" id="J1L6G7"/>
<sequence>MRRIFIAALVLGLLCIGAPAMAQTEDDPFATDLVAGQHTDAGDVLVWNDDDYLYVKFLAKDGWCLAETHLAVADALAAIPQTGNGKPEAKNGKSPAVNGNPIPGQFEYGECYDPCVGSDTFMIPLDDVGRGTLYVAAHAVVQKPGGLDGLEGMLPDGVTIQVTFGYEGGPAYLPEVTVTGGTTLDGIYPGWCVNTGINIEKCRDYLAAVYSSCGDIPSGAIDHPENLDLVNWIINQNFVGQQGSNGAYTYGDVQRAIWRLVDDDPEHETYTGYDESRVGEILAAAYANGEGFVPGPGDLVAIVLVPEGGQVIIVVVPVPCGEGEETAWGFGPRFVEKGNWGTYFTYTVE</sequence>
<accession>J1L6G7</accession>
<dbReference type="Proteomes" id="UP000005095">
    <property type="component" value="Chromosome"/>
</dbReference>